<reference evidence="1 2" key="1">
    <citation type="journal article" date="2018" name="Sci. Data">
        <title>The draft genome sequence of cork oak.</title>
        <authorList>
            <person name="Ramos A.M."/>
            <person name="Usie A."/>
            <person name="Barbosa P."/>
            <person name="Barros P.M."/>
            <person name="Capote T."/>
            <person name="Chaves I."/>
            <person name="Simoes F."/>
            <person name="Abreu I."/>
            <person name="Carrasquinho I."/>
            <person name="Faro C."/>
            <person name="Guimaraes J.B."/>
            <person name="Mendonca D."/>
            <person name="Nobrega F."/>
            <person name="Rodrigues L."/>
            <person name="Saibo N.J.M."/>
            <person name="Varela M.C."/>
            <person name="Egas C."/>
            <person name="Matos J."/>
            <person name="Miguel C.M."/>
            <person name="Oliveira M.M."/>
            <person name="Ricardo C.P."/>
            <person name="Goncalves S."/>
        </authorList>
    </citation>
    <scope>NUCLEOTIDE SEQUENCE [LARGE SCALE GENOMIC DNA]</scope>
    <source>
        <strain evidence="2">cv. HL8</strain>
    </source>
</reference>
<dbReference type="InterPro" id="IPR013783">
    <property type="entry name" value="Ig-like_fold"/>
</dbReference>
<evidence type="ECO:0000313" key="2">
    <source>
        <dbReference type="Proteomes" id="UP000237347"/>
    </source>
</evidence>
<feature type="non-terminal residue" evidence="1">
    <location>
        <position position="241"/>
    </location>
</feature>
<dbReference type="SUPFAM" id="SSF49303">
    <property type="entry name" value="beta-Galactosidase/glucuronidase domain"/>
    <property type="match status" value="2"/>
</dbReference>
<dbReference type="Gene3D" id="2.60.40.10">
    <property type="entry name" value="Immunoglobulins"/>
    <property type="match status" value="2"/>
</dbReference>
<dbReference type="InterPro" id="IPR036156">
    <property type="entry name" value="Beta-gal/glucu_dom_sf"/>
</dbReference>
<dbReference type="InterPro" id="IPR043534">
    <property type="entry name" value="EBDG/EBM"/>
</dbReference>
<dbReference type="EMBL" id="PKMF04000346">
    <property type="protein sequence ID" value="KAK7836703.1"/>
    <property type="molecule type" value="Genomic_DNA"/>
</dbReference>
<keyword evidence="2" id="KW-1185">Reference proteome</keyword>
<name>A0AAW0KBI2_QUESU</name>
<protein>
    <submittedName>
        <fullName evidence="1">Mannosylglycoprotein endo-beta-mannosidase</fullName>
    </submittedName>
</protein>
<dbReference type="GO" id="GO:0004553">
    <property type="term" value="F:hydrolase activity, hydrolyzing O-glycosyl compounds"/>
    <property type="evidence" value="ECO:0007669"/>
    <property type="project" value="InterPro"/>
</dbReference>
<gene>
    <name evidence="1" type="primary">EBM_5</name>
    <name evidence="1" type="ORF">CFP56_022212</name>
</gene>
<proteinExistence type="predicted"/>
<evidence type="ECO:0000313" key="1">
    <source>
        <dbReference type="EMBL" id="KAK7836703.1"/>
    </source>
</evidence>
<dbReference type="PANTHER" id="PTHR43536:SF1">
    <property type="entry name" value="MANNOSYLGLYCOPROTEIN ENDO-BETA-MANNOSIDASE"/>
    <property type="match status" value="1"/>
</dbReference>
<accession>A0AAW0KBI2</accession>
<dbReference type="Proteomes" id="UP000237347">
    <property type="component" value="Unassembled WGS sequence"/>
</dbReference>
<organism evidence="1 2">
    <name type="scientific">Quercus suber</name>
    <name type="common">Cork oak</name>
    <dbReference type="NCBI Taxonomy" id="58331"/>
    <lineage>
        <taxon>Eukaryota</taxon>
        <taxon>Viridiplantae</taxon>
        <taxon>Streptophyta</taxon>
        <taxon>Embryophyta</taxon>
        <taxon>Tracheophyta</taxon>
        <taxon>Spermatophyta</taxon>
        <taxon>Magnoliopsida</taxon>
        <taxon>eudicotyledons</taxon>
        <taxon>Gunneridae</taxon>
        <taxon>Pentapetalae</taxon>
        <taxon>rosids</taxon>
        <taxon>fabids</taxon>
        <taxon>Fagales</taxon>
        <taxon>Fagaceae</taxon>
        <taxon>Quercus</taxon>
    </lineage>
</organism>
<dbReference type="AlphaFoldDB" id="A0AAW0KBI2"/>
<comment type="caution">
    <text evidence="1">The sequence shown here is derived from an EMBL/GenBank/DDBJ whole genome shotgun (WGS) entry which is preliminary data.</text>
</comment>
<sequence>MIIKLDWLTTFNLELCWRAGLPVNTLVLIWKAENPWTGLSDQLNDHLLHQTAGFYGCCYAAEPIHVQLNLATYFIELVVNTMSEELSNIAIEASVWDLEGTFPYYKVFENLFALVKKTVPIVEMKYPKSKNSTLVYFLLLKLYQTSDYGILSRNFYWLHLFGGDYKLLEPYGMKKITLKITSKVRLSSIQGEYERKKDFISRIDCSRILPVHYSNNYFSLVSVEVIPIKITFKVPPVVMPR</sequence>
<dbReference type="PANTHER" id="PTHR43536">
    <property type="entry name" value="MANNOSYLGLYCOPROTEIN ENDO-BETA-MANNOSIDASE"/>
    <property type="match status" value="1"/>
</dbReference>